<name>A0ABN2KP33_9MICC</name>
<sequence>MTDTTPGAHRERPEDDEVLVTDERPALTCGPGRERPEDDIEFLA</sequence>
<proteinExistence type="predicted"/>
<feature type="region of interest" description="Disordered" evidence="1">
    <location>
        <begin position="1"/>
        <end position="44"/>
    </location>
</feature>
<comment type="caution">
    <text evidence="2">The sequence shown here is derived from an EMBL/GenBank/DDBJ whole genome shotgun (WGS) entry which is preliminary data.</text>
</comment>
<dbReference type="RefSeq" id="WP_344122199.1">
    <property type="nucleotide sequence ID" value="NZ_BAAAOA010000020.1"/>
</dbReference>
<evidence type="ECO:0000313" key="2">
    <source>
        <dbReference type="EMBL" id="GAA1761430.1"/>
    </source>
</evidence>
<evidence type="ECO:0000313" key="3">
    <source>
        <dbReference type="Proteomes" id="UP001501204"/>
    </source>
</evidence>
<protein>
    <submittedName>
        <fullName evidence="2">Uncharacterized protein</fullName>
    </submittedName>
</protein>
<organism evidence="2 3">
    <name type="scientific">Kocuria aegyptia</name>
    <dbReference type="NCBI Taxonomy" id="330943"/>
    <lineage>
        <taxon>Bacteria</taxon>
        <taxon>Bacillati</taxon>
        <taxon>Actinomycetota</taxon>
        <taxon>Actinomycetes</taxon>
        <taxon>Micrococcales</taxon>
        <taxon>Micrococcaceae</taxon>
        <taxon>Kocuria</taxon>
    </lineage>
</organism>
<keyword evidence="3" id="KW-1185">Reference proteome</keyword>
<reference evidence="2 3" key="1">
    <citation type="journal article" date="2019" name="Int. J. Syst. Evol. Microbiol.">
        <title>The Global Catalogue of Microorganisms (GCM) 10K type strain sequencing project: providing services to taxonomists for standard genome sequencing and annotation.</title>
        <authorList>
            <consortium name="The Broad Institute Genomics Platform"/>
            <consortium name="The Broad Institute Genome Sequencing Center for Infectious Disease"/>
            <person name="Wu L."/>
            <person name="Ma J."/>
        </authorList>
    </citation>
    <scope>NUCLEOTIDE SEQUENCE [LARGE SCALE GENOMIC DNA]</scope>
    <source>
        <strain evidence="2 3">JCM 14735</strain>
    </source>
</reference>
<dbReference type="Proteomes" id="UP001501204">
    <property type="component" value="Unassembled WGS sequence"/>
</dbReference>
<accession>A0ABN2KP33</accession>
<dbReference type="EMBL" id="BAAAOA010000020">
    <property type="protein sequence ID" value="GAA1761430.1"/>
    <property type="molecule type" value="Genomic_DNA"/>
</dbReference>
<gene>
    <name evidence="2" type="ORF">GCM10009767_20590</name>
</gene>
<evidence type="ECO:0000256" key="1">
    <source>
        <dbReference type="SAM" id="MobiDB-lite"/>
    </source>
</evidence>